<protein>
    <recommendedName>
        <fullName evidence="1">Protein kinase domain-containing protein</fullName>
    </recommendedName>
</protein>
<proteinExistence type="predicted"/>
<name>A0A1J4K379_9EUKA</name>
<reference evidence="2" key="1">
    <citation type="submission" date="2016-10" db="EMBL/GenBank/DDBJ databases">
        <authorList>
            <person name="Benchimol M."/>
            <person name="Almeida L.G."/>
            <person name="Vasconcelos A.T."/>
            <person name="Perreira-Neves A."/>
            <person name="Rosa I.A."/>
            <person name="Tasca T."/>
            <person name="Bogo M.R."/>
            <person name="de Souza W."/>
        </authorList>
    </citation>
    <scope>NUCLEOTIDE SEQUENCE [LARGE SCALE GENOMIC DNA]</scope>
    <source>
        <strain evidence="2">K</strain>
    </source>
</reference>
<dbReference type="RefSeq" id="XP_068358779.1">
    <property type="nucleotide sequence ID" value="XM_068504998.1"/>
</dbReference>
<dbReference type="GO" id="GO:0005524">
    <property type="term" value="F:ATP binding"/>
    <property type="evidence" value="ECO:0007669"/>
    <property type="project" value="InterPro"/>
</dbReference>
<dbReference type="PANTHER" id="PTHR44329">
    <property type="entry name" value="SERINE/THREONINE-PROTEIN KINASE TNNI3K-RELATED"/>
    <property type="match status" value="1"/>
</dbReference>
<dbReference type="Gene3D" id="1.10.510.10">
    <property type="entry name" value="Transferase(Phosphotransferase) domain 1"/>
    <property type="match status" value="1"/>
</dbReference>
<sequence>MNLVSDLASHILNLSDFSIVRELFSNDQVKVHLVECKRTHEKFAAKTYFQNSTDFKDQVYFIREADVLMKLSHPAIVSFRGFSLTDMKNECHSVILTDFLPNGSLQNVIDNTSNYPSWNDTKKQIVILGIAAAMEYVHKKGFVHRDLKPDSVMLDENFYPVLGGFDLCTPYDPEKMMDDTVGNLIYMAPELLNDGKSSFSMDVYSFSIMLYQILGFGHPYDGETARFEIAMKVSRGERPKIPEGTTPAWANLLTKCWSENSEDRPSFTSIVEQLCTNEELIFQGIDRGEYERFKYKMLSFYSKL</sequence>
<evidence type="ECO:0000259" key="1">
    <source>
        <dbReference type="PROSITE" id="PS50011"/>
    </source>
</evidence>
<dbReference type="GeneID" id="94839702"/>
<organism evidence="2 3">
    <name type="scientific">Tritrichomonas foetus</name>
    <dbReference type="NCBI Taxonomy" id="1144522"/>
    <lineage>
        <taxon>Eukaryota</taxon>
        <taxon>Metamonada</taxon>
        <taxon>Parabasalia</taxon>
        <taxon>Tritrichomonadida</taxon>
        <taxon>Tritrichomonadidae</taxon>
        <taxon>Tritrichomonas</taxon>
    </lineage>
</organism>
<dbReference type="PRINTS" id="PR00109">
    <property type="entry name" value="TYRKINASE"/>
</dbReference>
<dbReference type="GO" id="GO:0004674">
    <property type="term" value="F:protein serine/threonine kinase activity"/>
    <property type="evidence" value="ECO:0007669"/>
    <property type="project" value="TreeGrafter"/>
</dbReference>
<dbReference type="EMBL" id="MLAK01000750">
    <property type="protein sequence ID" value="OHT05643.1"/>
    <property type="molecule type" value="Genomic_DNA"/>
</dbReference>
<dbReference type="AlphaFoldDB" id="A0A1J4K379"/>
<dbReference type="InterPro" id="IPR051681">
    <property type="entry name" value="Ser/Thr_Kinases-Pseudokinases"/>
</dbReference>
<dbReference type="VEuPathDB" id="TrichDB:TRFO_26526"/>
<evidence type="ECO:0000313" key="3">
    <source>
        <dbReference type="Proteomes" id="UP000179807"/>
    </source>
</evidence>
<dbReference type="PROSITE" id="PS50011">
    <property type="entry name" value="PROTEIN_KINASE_DOM"/>
    <property type="match status" value="1"/>
</dbReference>
<dbReference type="OrthoDB" id="544350at2759"/>
<comment type="caution">
    <text evidence="2">The sequence shown here is derived from an EMBL/GenBank/DDBJ whole genome shotgun (WGS) entry which is preliminary data.</text>
</comment>
<keyword evidence="3" id="KW-1185">Reference proteome</keyword>
<gene>
    <name evidence="2" type="ORF">TRFO_26526</name>
</gene>
<evidence type="ECO:0000313" key="2">
    <source>
        <dbReference type="EMBL" id="OHT05643.1"/>
    </source>
</evidence>
<dbReference type="Pfam" id="PF07714">
    <property type="entry name" value="PK_Tyr_Ser-Thr"/>
    <property type="match status" value="1"/>
</dbReference>
<dbReference type="PANTHER" id="PTHR44329:SF214">
    <property type="entry name" value="PROTEIN KINASE DOMAIN-CONTAINING PROTEIN"/>
    <property type="match status" value="1"/>
</dbReference>
<dbReference type="InterPro" id="IPR000719">
    <property type="entry name" value="Prot_kinase_dom"/>
</dbReference>
<feature type="domain" description="Protein kinase" evidence="1">
    <location>
        <begin position="17"/>
        <end position="281"/>
    </location>
</feature>
<accession>A0A1J4K379</accession>
<dbReference type="SUPFAM" id="SSF56112">
    <property type="entry name" value="Protein kinase-like (PK-like)"/>
    <property type="match status" value="1"/>
</dbReference>
<dbReference type="InterPro" id="IPR001245">
    <property type="entry name" value="Ser-Thr/Tyr_kinase_cat_dom"/>
</dbReference>
<dbReference type="InterPro" id="IPR011009">
    <property type="entry name" value="Kinase-like_dom_sf"/>
</dbReference>
<dbReference type="Proteomes" id="UP000179807">
    <property type="component" value="Unassembled WGS sequence"/>
</dbReference>